<accession>A0AAW5R176</accession>
<dbReference type="InterPro" id="IPR018389">
    <property type="entry name" value="DctP_fam"/>
</dbReference>
<dbReference type="SUPFAM" id="SSF53850">
    <property type="entry name" value="Periplasmic binding protein-like II"/>
    <property type="match status" value="1"/>
</dbReference>
<name>A0AAW5R176_9HYPH</name>
<dbReference type="AlphaFoldDB" id="A0AAW5R176"/>
<dbReference type="InterPro" id="IPR038404">
    <property type="entry name" value="TRAP_DctP_sf"/>
</dbReference>
<dbReference type="GO" id="GO:0055085">
    <property type="term" value="P:transmembrane transport"/>
    <property type="evidence" value="ECO:0007669"/>
    <property type="project" value="InterPro"/>
</dbReference>
<evidence type="ECO:0000256" key="1">
    <source>
        <dbReference type="ARBA" id="ARBA00022729"/>
    </source>
</evidence>
<dbReference type="Pfam" id="PF03480">
    <property type="entry name" value="DctP"/>
    <property type="match status" value="1"/>
</dbReference>
<sequence>MTNHWKTFAAVGLAASLTAFAGSAAADDDKVYTLRYQVSHPSNQAYATKNGEGFRKLVEEMSDGRIKFEVYDAGALVSVTGMLEAVDQGVLDISQSWGGFYSGDIPEADVEVGLPLAWQEPWEAYDAYFNRGLKDVIEEAYESRFNVKWFPAIISLNYGIALREPIESLEDLKGKKIRAVGVYGELMQKLGASPVVVPGAELYTALQLGTIDGMVYGPAAIHEQDLQGFVKSMILSPNLNTGVGHWVVNRDTWESLPEDLQEVIEFAAYYGNLAQTMNYSAVETEGVGTIKAAGVTPVELSEADRAKMNAVALELWNEIATRSELAAKGVEIVKQQQKDYGELD</sequence>
<evidence type="ECO:0000256" key="2">
    <source>
        <dbReference type="SAM" id="SignalP"/>
    </source>
</evidence>
<dbReference type="NCBIfam" id="NF037995">
    <property type="entry name" value="TRAP_S1"/>
    <property type="match status" value="1"/>
</dbReference>
<proteinExistence type="predicted"/>
<keyword evidence="4" id="KW-1185">Reference proteome</keyword>
<evidence type="ECO:0000313" key="4">
    <source>
        <dbReference type="Proteomes" id="UP001320898"/>
    </source>
</evidence>
<dbReference type="Gene3D" id="3.40.190.170">
    <property type="entry name" value="Bacterial extracellular solute-binding protein, family 7"/>
    <property type="match status" value="1"/>
</dbReference>
<gene>
    <name evidence="3" type="primary">dctP</name>
    <name evidence="3" type="ORF">MUB46_18960</name>
</gene>
<dbReference type="RefSeq" id="WP_261617532.1">
    <property type="nucleotide sequence ID" value="NZ_JALIDZ010000009.1"/>
</dbReference>
<keyword evidence="1 2" id="KW-0732">Signal</keyword>
<feature type="signal peptide" evidence="2">
    <location>
        <begin position="1"/>
        <end position="21"/>
    </location>
</feature>
<feature type="chain" id="PRO_5043554620" evidence="2">
    <location>
        <begin position="22"/>
        <end position="344"/>
    </location>
</feature>
<comment type="caution">
    <text evidence="3">The sequence shown here is derived from an EMBL/GenBank/DDBJ whole genome shotgun (WGS) entry which is preliminary data.</text>
</comment>
<dbReference type="Proteomes" id="UP001320898">
    <property type="component" value="Unassembled WGS sequence"/>
</dbReference>
<organism evidence="3 4">
    <name type="scientific">Microbaculum marinisediminis</name>
    <dbReference type="NCBI Taxonomy" id="2931392"/>
    <lineage>
        <taxon>Bacteria</taxon>
        <taxon>Pseudomonadati</taxon>
        <taxon>Pseudomonadota</taxon>
        <taxon>Alphaproteobacteria</taxon>
        <taxon>Hyphomicrobiales</taxon>
        <taxon>Tepidamorphaceae</taxon>
        <taxon>Microbaculum</taxon>
    </lineage>
</organism>
<protein>
    <submittedName>
        <fullName evidence="3">TRAP transporter substrate-binding protein DctP</fullName>
    </submittedName>
</protein>
<dbReference type="PANTHER" id="PTHR33376">
    <property type="match status" value="1"/>
</dbReference>
<reference evidence="3 4" key="1">
    <citation type="submission" date="2022-04" db="EMBL/GenBank/DDBJ databases">
        <authorList>
            <person name="Ye Y.-Q."/>
            <person name="Du Z.-J."/>
        </authorList>
    </citation>
    <scope>NUCLEOTIDE SEQUENCE [LARGE SCALE GENOMIC DNA]</scope>
    <source>
        <strain evidence="3 4">A6E488</strain>
    </source>
</reference>
<evidence type="ECO:0000313" key="3">
    <source>
        <dbReference type="EMBL" id="MCT8973952.1"/>
    </source>
</evidence>
<dbReference type="EMBL" id="JALIDZ010000009">
    <property type="protein sequence ID" value="MCT8973952.1"/>
    <property type="molecule type" value="Genomic_DNA"/>
</dbReference>
<dbReference type="PANTHER" id="PTHR33376:SF5">
    <property type="entry name" value="EXTRACYTOPLASMIC SOLUTE RECEPTOR PROTEIN"/>
    <property type="match status" value="1"/>
</dbReference>